<dbReference type="EC" id="2.2.1.2" evidence="3"/>
<dbReference type="GO" id="GO:0005975">
    <property type="term" value="P:carbohydrate metabolic process"/>
    <property type="evidence" value="ECO:0007669"/>
    <property type="project" value="InterPro"/>
</dbReference>
<dbReference type="InterPro" id="IPR013785">
    <property type="entry name" value="Aldolase_TIM"/>
</dbReference>
<dbReference type="Gene3D" id="3.20.20.70">
    <property type="entry name" value="Aldolase class I"/>
    <property type="match status" value="1"/>
</dbReference>
<name>A0A6J4LYD7_9ACTN</name>
<accession>A0A6J4LYD7</accession>
<keyword evidence="3" id="KW-0808">Transferase</keyword>
<dbReference type="SUPFAM" id="SSF51569">
    <property type="entry name" value="Aldolase"/>
    <property type="match status" value="1"/>
</dbReference>
<feature type="region of interest" description="Disordered" evidence="2">
    <location>
        <begin position="1"/>
        <end position="20"/>
    </location>
</feature>
<keyword evidence="1" id="KW-0704">Schiff base</keyword>
<dbReference type="AlphaFoldDB" id="A0A6J4LYD7"/>
<dbReference type="InterPro" id="IPR001585">
    <property type="entry name" value="TAL/FSA"/>
</dbReference>
<organism evidence="3">
    <name type="scientific">uncultured Nocardioidaceae bacterium</name>
    <dbReference type="NCBI Taxonomy" id="253824"/>
    <lineage>
        <taxon>Bacteria</taxon>
        <taxon>Bacillati</taxon>
        <taxon>Actinomycetota</taxon>
        <taxon>Actinomycetes</taxon>
        <taxon>Propionibacteriales</taxon>
        <taxon>Nocardioidaceae</taxon>
        <taxon>environmental samples</taxon>
    </lineage>
</organism>
<evidence type="ECO:0000256" key="2">
    <source>
        <dbReference type="SAM" id="MobiDB-lite"/>
    </source>
</evidence>
<evidence type="ECO:0000256" key="1">
    <source>
        <dbReference type="ARBA" id="ARBA00023270"/>
    </source>
</evidence>
<dbReference type="EMBL" id="CADCUD010000150">
    <property type="protein sequence ID" value="CAA9344779.1"/>
    <property type="molecule type" value="Genomic_DNA"/>
</dbReference>
<sequence length="374" mass="40801">MSNVMAREATDARGETDAAEPPLLRMAQETPTRLWNDSATPEELRAAIGWGAVGATCNPVIALAALRSDLPRWQRQIREYADEHPSASESQIGWAMVEALSVEAAGLLTDAFAEHAGRNGRLSVQTDPRLYRDPDALVAQAVRFDALAPNIIVKIPATAAGIQAMEEATYRGVSINATVSFTVAQAIAVAEAIERGLERREIEGLDVAAMGPVCTIMVGRLDDWLKAVAARHDVTVDPGILEWAGVAVFKRAYKIFRERGFRTRLLSAAFRNHMHWSQLVGGDVVISPPFEWQVRLNASGIEPLPRIDEPVTDAVLGTLHASFSEFRRAYEPDGMAIGDFEGFGATRRTLRQFLGACAHLEEVVRDVLLPDPAT</sequence>
<gene>
    <name evidence="3" type="ORF">AVDCRST_MAG46-2210</name>
</gene>
<dbReference type="GO" id="GO:0004801">
    <property type="term" value="F:transaldolase activity"/>
    <property type="evidence" value="ECO:0007669"/>
    <property type="project" value="UniProtKB-EC"/>
</dbReference>
<reference evidence="3" key="1">
    <citation type="submission" date="2020-02" db="EMBL/GenBank/DDBJ databases">
        <authorList>
            <person name="Meier V. D."/>
        </authorList>
    </citation>
    <scope>NUCLEOTIDE SEQUENCE</scope>
    <source>
        <strain evidence="3">AVDCRST_MAG46</strain>
    </source>
</reference>
<proteinExistence type="predicted"/>
<dbReference type="Pfam" id="PF00923">
    <property type="entry name" value="TAL_FSA"/>
    <property type="match status" value="1"/>
</dbReference>
<dbReference type="PANTHER" id="PTHR10683">
    <property type="entry name" value="TRANSALDOLASE"/>
    <property type="match status" value="1"/>
</dbReference>
<protein>
    <submittedName>
        <fullName evidence="3">Transaldolase</fullName>
        <ecNumber evidence="3">2.2.1.2</ecNumber>
    </submittedName>
</protein>
<evidence type="ECO:0000313" key="3">
    <source>
        <dbReference type="EMBL" id="CAA9344779.1"/>
    </source>
</evidence>